<evidence type="ECO:0000313" key="3">
    <source>
        <dbReference type="Proteomes" id="UP000265520"/>
    </source>
</evidence>
<comment type="caution">
    <text evidence="2">The sequence shown here is derived from an EMBL/GenBank/DDBJ whole genome shotgun (WGS) entry which is preliminary data.</text>
</comment>
<accession>A0A392U3R7</accession>
<sequence length="82" mass="9455">MDLSTQAGVDMSDSYDTSSPSWQELMAHRERIPTYFYPRYPTEQDFDAAHDRRIKSMNDVHEVNRVTYLRQRDAAGPSQAGS</sequence>
<proteinExistence type="predicted"/>
<feature type="non-terminal residue" evidence="2">
    <location>
        <position position="82"/>
    </location>
</feature>
<protein>
    <submittedName>
        <fullName evidence="2">Uncharacterized protein</fullName>
    </submittedName>
</protein>
<dbReference type="EMBL" id="LXQA010727489">
    <property type="protein sequence ID" value="MCI67962.1"/>
    <property type="molecule type" value="Genomic_DNA"/>
</dbReference>
<feature type="region of interest" description="Disordered" evidence="1">
    <location>
        <begin position="1"/>
        <end position="20"/>
    </location>
</feature>
<evidence type="ECO:0000256" key="1">
    <source>
        <dbReference type="SAM" id="MobiDB-lite"/>
    </source>
</evidence>
<organism evidence="2 3">
    <name type="scientific">Trifolium medium</name>
    <dbReference type="NCBI Taxonomy" id="97028"/>
    <lineage>
        <taxon>Eukaryota</taxon>
        <taxon>Viridiplantae</taxon>
        <taxon>Streptophyta</taxon>
        <taxon>Embryophyta</taxon>
        <taxon>Tracheophyta</taxon>
        <taxon>Spermatophyta</taxon>
        <taxon>Magnoliopsida</taxon>
        <taxon>eudicotyledons</taxon>
        <taxon>Gunneridae</taxon>
        <taxon>Pentapetalae</taxon>
        <taxon>rosids</taxon>
        <taxon>fabids</taxon>
        <taxon>Fabales</taxon>
        <taxon>Fabaceae</taxon>
        <taxon>Papilionoideae</taxon>
        <taxon>50 kb inversion clade</taxon>
        <taxon>NPAAA clade</taxon>
        <taxon>Hologalegina</taxon>
        <taxon>IRL clade</taxon>
        <taxon>Trifolieae</taxon>
        <taxon>Trifolium</taxon>
    </lineage>
</organism>
<keyword evidence="3" id="KW-1185">Reference proteome</keyword>
<name>A0A392U3R7_9FABA</name>
<reference evidence="2 3" key="1">
    <citation type="journal article" date="2018" name="Front. Plant Sci.">
        <title>Red Clover (Trifolium pratense) and Zigzag Clover (T. medium) - A Picture of Genomic Similarities and Differences.</title>
        <authorList>
            <person name="Dluhosova J."/>
            <person name="Istvanek J."/>
            <person name="Nedelnik J."/>
            <person name="Repkova J."/>
        </authorList>
    </citation>
    <scope>NUCLEOTIDE SEQUENCE [LARGE SCALE GENOMIC DNA]</scope>
    <source>
        <strain evidence="3">cv. 10/8</strain>
        <tissue evidence="2">Leaf</tissue>
    </source>
</reference>
<dbReference type="Proteomes" id="UP000265520">
    <property type="component" value="Unassembled WGS sequence"/>
</dbReference>
<dbReference type="AlphaFoldDB" id="A0A392U3R7"/>
<evidence type="ECO:0000313" key="2">
    <source>
        <dbReference type="EMBL" id="MCI67962.1"/>
    </source>
</evidence>